<keyword evidence="6 7" id="KW-0472">Membrane</keyword>
<name>A0A955L541_9BACT</name>
<keyword evidence="3 7" id="KW-0812">Transmembrane</keyword>
<feature type="transmembrane region" description="Helical" evidence="7">
    <location>
        <begin position="16"/>
        <end position="38"/>
    </location>
</feature>
<reference evidence="9" key="1">
    <citation type="submission" date="2020-04" db="EMBL/GenBank/DDBJ databases">
        <authorList>
            <person name="Zhang T."/>
        </authorList>
    </citation>
    <scope>NUCLEOTIDE SEQUENCE</scope>
    <source>
        <strain evidence="9">HKST-UBA14</strain>
    </source>
</reference>
<comment type="subcellular location">
    <subcellularLocation>
        <location evidence="1">Membrane</location>
        <topology evidence="1">Multi-pass membrane protein</topology>
    </subcellularLocation>
</comment>
<dbReference type="InterPro" id="IPR035952">
    <property type="entry name" value="Rhomboid-like_sf"/>
</dbReference>
<evidence type="ECO:0000313" key="9">
    <source>
        <dbReference type="EMBL" id="MCA9383075.1"/>
    </source>
</evidence>
<dbReference type="AlphaFoldDB" id="A0A955L541"/>
<keyword evidence="9" id="KW-0645">Protease</keyword>
<evidence type="ECO:0000256" key="2">
    <source>
        <dbReference type="ARBA" id="ARBA00009045"/>
    </source>
</evidence>
<dbReference type="SUPFAM" id="SSF144091">
    <property type="entry name" value="Rhomboid-like"/>
    <property type="match status" value="1"/>
</dbReference>
<feature type="transmembrane region" description="Helical" evidence="7">
    <location>
        <begin position="234"/>
        <end position="258"/>
    </location>
</feature>
<evidence type="ECO:0000259" key="8">
    <source>
        <dbReference type="Pfam" id="PF01694"/>
    </source>
</evidence>
<evidence type="ECO:0000256" key="4">
    <source>
        <dbReference type="ARBA" id="ARBA00022801"/>
    </source>
</evidence>
<dbReference type="InterPro" id="IPR022764">
    <property type="entry name" value="Peptidase_S54_rhomboid_dom"/>
</dbReference>
<dbReference type="GO" id="GO:0004252">
    <property type="term" value="F:serine-type endopeptidase activity"/>
    <property type="evidence" value="ECO:0007669"/>
    <property type="project" value="InterPro"/>
</dbReference>
<feature type="transmembrane region" description="Helical" evidence="7">
    <location>
        <begin position="174"/>
        <end position="194"/>
    </location>
</feature>
<feature type="domain" description="Peptidase S54 rhomboid" evidence="8">
    <location>
        <begin position="60"/>
        <end position="216"/>
    </location>
</feature>
<dbReference type="GO" id="GO:0006508">
    <property type="term" value="P:proteolysis"/>
    <property type="evidence" value="ECO:0007669"/>
    <property type="project" value="UniProtKB-KW"/>
</dbReference>
<dbReference type="Pfam" id="PF01694">
    <property type="entry name" value="Rhomboid"/>
    <property type="match status" value="1"/>
</dbReference>
<evidence type="ECO:0000256" key="5">
    <source>
        <dbReference type="ARBA" id="ARBA00022989"/>
    </source>
</evidence>
<evidence type="ECO:0000256" key="1">
    <source>
        <dbReference type="ARBA" id="ARBA00004141"/>
    </source>
</evidence>
<organism evidence="9 10">
    <name type="scientific">Candidatus Dojkabacteria bacterium</name>
    <dbReference type="NCBI Taxonomy" id="2099670"/>
    <lineage>
        <taxon>Bacteria</taxon>
        <taxon>Candidatus Dojkabacteria</taxon>
    </lineage>
</organism>
<accession>A0A955L541</accession>
<dbReference type="GO" id="GO:0016020">
    <property type="term" value="C:membrane"/>
    <property type="evidence" value="ECO:0007669"/>
    <property type="project" value="UniProtKB-SubCell"/>
</dbReference>
<dbReference type="EC" id="3.4.21.105" evidence="9"/>
<gene>
    <name evidence="9" type="ORF">KC909_01800</name>
</gene>
<dbReference type="EMBL" id="JAGQLK010000024">
    <property type="protein sequence ID" value="MCA9383075.1"/>
    <property type="molecule type" value="Genomic_DNA"/>
</dbReference>
<dbReference type="PANTHER" id="PTHR43731">
    <property type="entry name" value="RHOMBOID PROTEASE"/>
    <property type="match status" value="1"/>
</dbReference>
<dbReference type="Proteomes" id="UP000783287">
    <property type="component" value="Unassembled WGS sequence"/>
</dbReference>
<keyword evidence="4 9" id="KW-0378">Hydrolase</keyword>
<feature type="transmembrane region" description="Helical" evidence="7">
    <location>
        <begin position="132"/>
        <end position="153"/>
    </location>
</feature>
<dbReference type="SMART" id="SM01160">
    <property type="entry name" value="DUF1751"/>
    <property type="match status" value="1"/>
</dbReference>
<dbReference type="PANTHER" id="PTHR43731:SF14">
    <property type="entry name" value="PRESENILIN-ASSOCIATED RHOMBOID-LIKE PROTEIN, MITOCHONDRIAL"/>
    <property type="match status" value="1"/>
</dbReference>
<comment type="similarity">
    <text evidence="2">Belongs to the peptidase S54 family.</text>
</comment>
<dbReference type="Gene3D" id="1.20.1540.10">
    <property type="entry name" value="Rhomboid-like"/>
    <property type="match status" value="1"/>
</dbReference>
<evidence type="ECO:0000313" key="10">
    <source>
        <dbReference type="Proteomes" id="UP000783287"/>
    </source>
</evidence>
<feature type="transmembrane region" description="Helical" evidence="7">
    <location>
        <begin position="104"/>
        <end position="126"/>
    </location>
</feature>
<protein>
    <submittedName>
        <fullName evidence="9">Rhomboid family intramembrane serine protease</fullName>
        <ecNumber evidence="9">3.4.21.105</ecNumber>
    </submittedName>
</protein>
<proteinExistence type="inferred from homology"/>
<feature type="transmembrane region" description="Helical" evidence="7">
    <location>
        <begin position="70"/>
        <end position="92"/>
    </location>
</feature>
<dbReference type="InterPro" id="IPR050925">
    <property type="entry name" value="Rhomboid_protease_S54"/>
</dbReference>
<sequence length="259" mass="28706">MSIDELKLKIKMDFKVVHLLIAINVFMFILTSITNILFSEFPSFTLIIFGAEFLPDIASGQLWRLIMSSFLHANLIHIAINMWALWNIGGIVERFYGGKKTFSIYIFTAISASILSVLAAVFFYVLQGDPKAGFSVSVGASGAVFGFVGLIIGDKFRQSTYSVSISEYVNYNQLLVFVGYNVLIGLGFNLLGTGSSINNWAHIGGLLGGMLLGVLLEPINSYNNSKFKHYLQNILFWLCIIATVASFVAQLIYISLIFY</sequence>
<feature type="transmembrane region" description="Helical" evidence="7">
    <location>
        <begin position="200"/>
        <end position="222"/>
    </location>
</feature>
<comment type="caution">
    <text evidence="9">The sequence shown here is derived from an EMBL/GenBank/DDBJ whole genome shotgun (WGS) entry which is preliminary data.</text>
</comment>
<evidence type="ECO:0000256" key="3">
    <source>
        <dbReference type="ARBA" id="ARBA00022692"/>
    </source>
</evidence>
<keyword evidence="5 7" id="KW-1133">Transmembrane helix</keyword>
<evidence type="ECO:0000256" key="7">
    <source>
        <dbReference type="SAM" id="Phobius"/>
    </source>
</evidence>
<reference evidence="9" key="2">
    <citation type="journal article" date="2021" name="Microbiome">
        <title>Successional dynamics and alternative stable states in a saline activated sludge microbial community over 9 years.</title>
        <authorList>
            <person name="Wang Y."/>
            <person name="Ye J."/>
            <person name="Ju F."/>
            <person name="Liu L."/>
            <person name="Boyd J.A."/>
            <person name="Deng Y."/>
            <person name="Parks D.H."/>
            <person name="Jiang X."/>
            <person name="Yin X."/>
            <person name="Woodcroft B.J."/>
            <person name="Tyson G.W."/>
            <person name="Hugenholtz P."/>
            <person name="Polz M.F."/>
            <person name="Zhang T."/>
        </authorList>
    </citation>
    <scope>NUCLEOTIDE SEQUENCE</scope>
    <source>
        <strain evidence="9">HKST-UBA14</strain>
    </source>
</reference>
<evidence type="ECO:0000256" key="6">
    <source>
        <dbReference type="ARBA" id="ARBA00023136"/>
    </source>
</evidence>